<protein>
    <submittedName>
        <fullName evidence="2">Uncharacterized protein</fullName>
    </submittedName>
</protein>
<feature type="transmembrane region" description="Helical" evidence="1">
    <location>
        <begin position="82"/>
        <end position="100"/>
    </location>
</feature>
<organism evidence="2 3">
    <name type="scientific">candidate division MSBL1 archaeon SCGC-AAA259D18</name>
    <dbReference type="NCBI Taxonomy" id="1698262"/>
    <lineage>
        <taxon>Archaea</taxon>
        <taxon>Methanobacteriati</taxon>
        <taxon>Methanobacteriota</taxon>
        <taxon>candidate division MSBL1</taxon>
    </lineage>
</organism>
<reference evidence="2 3" key="1">
    <citation type="journal article" date="2016" name="Sci. Rep.">
        <title>Metabolic traits of an uncultured archaeal lineage -MSBL1- from brine pools of the Red Sea.</title>
        <authorList>
            <person name="Mwirichia R."/>
            <person name="Alam I."/>
            <person name="Rashid M."/>
            <person name="Vinu M."/>
            <person name="Ba-Alawi W."/>
            <person name="Anthony Kamau A."/>
            <person name="Kamanda Ngugi D."/>
            <person name="Goker M."/>
            <person name="Klenk H.P."/>
            <person name="Bajic V."/>
            <person name="Stingl U."/>
        </authorList>
    </citation>
    <scope>NUCLEOTIDE SEQUENCE [LARGE SCALE GENOMIC DNA]</scope>
    <source>
        <strain evidence="2">SCGC-AAA259D18</strain>
    </source>
</reference>
<evidence type="ECO:0000256" key="1">
    <source>
        <dbReference type="SAM" id="Phobius"/>
    </source>
</evidence>
<evidence type="ECO:0000313" key="2">
    <source>
        <dbReference type="EMBL" id="KXA90778.1"/>
    </source>
</evidence>
<gene>
    <name evidence="2" type="ORF">AKJ63_02205</name>
</gene>
<keyword evidence="1" id="KW-0812">Transmembrane</keyword>
<sequence length="174" mass="19320">MKKILPIIGLIFGIIIIVGFFSPWFSLKSNIHRTEGIRVEDFVNVTGWDLARGEIKVTQKESGTKDIHEIIHLKIEDKDYPFLDIIGGSLLLLGGVLAIISKRKFTYGIIIGGGIIASIGGWWGILANTWIRHRAISFGNYALFGYYRFGLLMCVFGGFVSILGTIIEAKMSRG</sequence>
<feature type="transmembrane region" description="Helical" evidence="1">
    <location>
        <begin position="107"/>
        <end position="126"/>
    </location>
</feature>
<name>A0A133U9B5_9EURY</name>
<keyword evidence="3" id="KW-1185">Reference proteome</keyword>
<evidence type="ECO:0000313" key="3">
    <source>
        <dbReference type="Proteomes" id="UP000070195"/>
    </source>
</evidence>
<feature type="transmembrane region" description="Helical" evidence="1">
    <location>
        <begin position="7"/>
        <end position="25"/>
    </location>
</feature>
<dbReference type="AlphaFoldDB" id="A0A133U9B5"/>
<proteinExistence type="predicted"/>
<dbReference type="Proteomes" id="UP000070195">
    <property type="component" value="Unassembled WGS sequence"/>
</dbReference>
<comment type="caution">
    <text evidence="2">The sequence shown here is derived from an EMBL/GenBank/DDBJ whole genome shotgun (WGS) entry which is preliminary data.</text>
</comment>
<dbReference type="EMBL" id="LHXM01000053">
    <property type="protein sequence ID" value="KXA90778.1"/>
    <property type="molecule type" value="Genomic_DNA"/>
</dbReference>
<feature type="transmembrane region" description="Helical" evidence="1">
    <location>
        <begin position="146"/>
        <end position="167"/>
    </location>
</feature>
<accession>A0A133U9B5</accession>
<keyword evidence="1" id="KW-1133">Transmembrane helix</keyword>
<keyword evidence="1" id="KW-0472">Membrane</keyword>